<keyword evidence="7 9" id="KW-0472">Membrane</keyword>
<comment type="caution">
    <text evidence="10">The sequence shown here is derived from an EMBL/GenBank/DDBJ whole genome shotgun (WGS) entry which is preliminary data.</text>
</comment>
<feature type="transmembrane region" description="Helical" evidence="9">
    <location>
        <begin position="168"/>
        <end position="192"/>
    </location>
</feature>
<dbReference type="RefSeq" id="WP_035735241.1">
    <property type="nucleotide sequence ID" value="NZ_JACTRV010000006.1"/>
</dbReference>
<dbReference type="Gene3D" id="1.20.1250.20">
    <property type="entry name" value="MFS general substrate transporter like domains"/>
    <property type="match status" value="1"/>
</dbReference>
<feature type="transmembrane region" description="Helical" evidence="9">
    <location>
        <begin position="80"/>
        <end position="97"/>
    </location>
</feature>
<gene>
    <name evidence="10" type="primary">dtpA</name>
    <name evidence="10" type="ORF">DR78_1427</name>
</gene>
<feature type="transmembrane region" description="Helical" evidence="9">
    <location>
        <begin position="342"/>
        <end position="362"/>
    </location>
</feature>
<evidence type="ECO:0000313" key="10">
    <source>
        <dbReference type="EMBL" id="KFJ43809.1"/>
    </source>
</evidence>
<dbReference type="GO" id="GO:1904680">
    <property type="term" value="F:peptide transmembrane transporter activity"/>
    <property type="evidence" value="ECO:0007669"/>
    <property type="project" value="InterPro"/>
</dbReference>
<dbReference type="SUPFAM" id="SSF103473">
    <property type="entry name" value="MFS general substrate transporter"/>
    <property type="match status" value="1"/>
</dbReference>
<dbReference type="EMBL" id="JOUE01000003">
    <property type="protein sequence ID" value="KFJ43809.1"/>
    <property type="molecule type" value="Genomic_DNA"/>
</dbReference>
<dbReference type="Proteomes" id="UP000029117">
    <property type="component" value="Unassembled WGS sequence"/>
</dbReference>
<organism evidence="10 11">
    <name type="scientific">Francisella philomiragia</name>
    <dbReference type="NCBI Taxonomy" id="28110"/>
    <lineage>
        <taxon>Bacteria</taxon>
        <taxon>Pseudomonadati</taxon>
        <taxon>Pseudomonadota</taxon>
        <taxon>Gammaproteobacteria</taxon>
        <taxon>Thiotrichales</taxon>
        <taxon>Francisellaceae</taxon>
        <taxon>Francisella</taxon>
    </lineage>
</organism>
<dbReference type="PANTHER" id="PTHR23517:SF15">
    <property type="entry name" value="PROTON-DEPENDENT OLIGOPEPTIDE FAMILY TRANSPORT PROTEIN"/>
    <property type="match status" value="1"/>
</dbReference>
<proteinExistence type="inferred from homology"/>
<protein>
    <submittedName>
        <fullName evidence="10">Dipeptide and tripeptide permease A</fullName>
    </submittedName>
</protein>
<sequence>MLKIFEQPKAFYTIFMLEIWERFGYQALVAILVVYLQRGSIQLSESSAIATYAAFAALVYAFIVLGGYIGDAILGAKRTIVLGLIVLLSGYALLTVGDKESTLWGLSFICVGTGLFKSNPTSLLSKCYEKSDSGQISNAFTLFYMAINLGSLLGSLAIPTIAKHYGYSASFVVISIALIFAIATFVGFGFTMKHISTHAGAKKLRLSYLFWVIIGVIAMIYIVKALLAYLFLAKLIVILSFIACLVIYIYLAFLYKKDGYFYKMMLALILMCEAIVYKISYIQMASSINLFTIKNTDHSILGFMIAPETFQALNPFWIFVLSPILAMYYVHSNNTKFSLNVYSKFSTGLLVIGLSFILLYISKFTAHNGIISSYWLFGSYALQALGELLISAIGLSMFSRLAPAKVNGFMIGVWWVFLAFASILGGLVAQLTAISKQQVSSETLTLSLNTYTSLFLMIGIAIVIVSFISFGLSPFKKKLINQQ</sequence>
<evidence type="ECO:0000313" key="11">
    <source>
        <dbReference type="Proteomes" id="UP000029117"/>
    </source>
</evidence>
<reference evidence="10 11" key="1">
    <citation type="submission" date="2014-04" db="EMBL/GenBank/DDBJ databases">
        <authorList>
            <person name="Bishop-Lilly K.A."/>
            <person name="Broomall S.M."/>
            <person name="Chain P.S."/>
            <person name="Chertkov O."/>
            <person name="Coyne S.R."/>
            <person name="Daligault H.E."/>
            <person name="Davenport K.W."/>
            <person name="Erkkila T."/>
            <person name="Frey K.G."/>
            <person name="Gibbons H.S."/>
            <person name="Gu W."/>
            <person name="Jaissle J."/>
            <person name="Johnson S.L."/>
            <person name="Koroleva G.I."/>
            <person name="Ladner J.T."/>
            <person name="Lo C.-C."/>
            <person name="Minogue T.D."/>
            <person name="Munk C."/>
            <person name="Palacios G.F."/>
            <person name="Redden C.L."/>
            <person name="Rosenzweig C.N."/>
            <person name="Scholz M.B."/>
            <person name="Teshima H."/>
            <person name="Xu Y."/>
        </authorList>
    </citation>
    <scope>NUCLEOTIDE SEQUENCE [LARGE SCALE GENOMIC DNA]</scope>
    <source>
        <strain evidence="10 11">FAJ</strain>
    </source>
</reference>
<keyword evidence="5" id="KW-0653">Protein transport</keyword>
<feature type="transmembrane region" description="Helical" evidence="9">
    <location>
        <begin position="260"/>
        <end position="280"/>
    </location>
</feature>
<dbReference type="NCBIfam" id="TIGR00924">
    <property type="entry name" value="yjdL_sub1_fam"/>
    <property type="match status" value="1"/>
</dbReference>
<feature type="transmembrane region" description="Helical" evidence="9">
    <location>
        <begin position="103"/>
        <end position="120"/>
    </location>
</feature>
<evidence type="ECO:0000256" key="1">
    <source>
        <dbReference type="ARBA" id="ARBA00004651"/>
    </source>
</evidence>
<dbReference type="PROSITE" id="PS01023">
    <property type="entry name" value="PTR2_2"/>
    <property type="match status" value="1"/>
</dbReference>
<evidence type="ECO:0000256" key="6">
    <source>
        <dbReference type="ARBA" id="ARBA00022989"/>
    </source>
</evidence>
<dbReference type="Pfam" id="PF00854">
    <property type="entry name" value="PTR2"/>
    <property type="match status" value="1"/>
</dbReference>
<evidence type="ECO:0000256" key="4">
    <source>
        <dbReference type="ARBA" id="ARBA00022692"/>
    </source>
</evidence>
<dbReference type="AlphaFoldDB" id="A0AAW3DCG9"/>
<dbReference type="CDD" id="cd17346">
    <property type="entry name" value="MFS_DtpA_like"/>
    <property type="match status" value="1"/>
</dbReference>
<comment type="subcellular location">
    <subcellularLocation>
        <location evidence="1">Cell membrane</location>
        <topology evidence="1">Multi-pass membrane protein</topology>
    </subcellularLocation>
    <subcellularLocation>
        <location evidence="8">Membrane</location>
        <topology evidence="8">Multi-pass membrane protein</topology>
    </subcellularLocation>
</comment>
<evidence type="ECO:0000256" key="8">
    <source>
        <dbReference type="RuleBase" id="RU003755"/>
    </source>
</evidence>
<keyword evidence="2 8" id="KW-0813">Transport</keyword>
<feature type="transmembrane region" description="Helical" evidence="9">
    <location>
        <begin position="229"/>
        <end position="253"/>
    </location>
</feature>
<name>A0AAW3DCG9_9GAMM</name>
<keyword evidence="4 8" id="KW-0812">Transmembrane</keyword>
<feature type="transmembrane region" description="Helical" evidence="9">
    <location>
        <begin position="312"/>
        <end position="330"/>
    </location>
</feature>
<dbReference type="GO" id="GO:0006857">
    <property type="term" value="P:oligopeptide transport"/>
    <property type="evidence" value="ECO:0007669"/>
    <property type="project" value="InterPro"/>
</dbReference>
<feature type="transmembrane region" description="Helical" evidence="9">
    <location>
        <begin position="12"/>
        <end position="36"/>
    </location>
</feature>
<evidence type="ECO:0000256" key="9">
    <source>
        <dbReference type="SAM" id="Phobius"/>
    </source>
</evidence>
<dbReference type="InterPro" id="IPR018456">
    <property type="entry name" value="PTR2_symporter_CS"/>
</dbReference>
<dbReference type="InterPro" id="IPR000109">
    <property type="entry name" value="POT_fam"/>
</dbReference>
<dbReference type="InterPro" id="IPR050171">
    <property type="entry name" value="MFS_Transporters"/>
</dbReference>
<feature type="transmembrane region" description="Helical" evidence="9">
    <location>
        <begin position="204"/>
        <end position="223"/>
    </location>
</feature>
<keyword evidence="5" id="KW-0571">Peptide transport</keyword>
<keyword evidence="3" id="KW-1003">Cell membrane</keyword>
<comment type="similarity">
    <text evidence="8">Belongs to the major facilitator superfamily. Proton-dependent oligopeptide transporter (POT/PTR) (TC 2.A.17) family.</text>
</comment>
<keyword evidence="6 9" id="KW-1133">Transmembrane helix</keyword>
<dbReference type="InterPro" id="IPR005279">
    <property type="entry name" value="Dipep/tripep_permease"/>
</dbReference>
<evidence type="ECO:0000256" key="2">
    <source>
        <dbReference type="ARBA" id="ARBA00022448"/>
    </source>
</evidence>
<evidence type="ECO:0000256" key="7">
    <source>
        <dbReference type="ARBA" id="ARBA00023136"/>
    </source>
</evidence>
<feature type="transmembrane region" description="Helical" evidence="9">
    <location>
        <begin position="409"/>
        <end position="434"/>
    </location>
</feature>
<feature type="transmembrane region" description="Helical" evidence="9">
    <location>
        <begin position="454"/>
        <end position="475"/>
    </location>
</feature>
<dbReference type="GO" id="GO:0005886">
    <property type="term" value="C:plasma membrane"/>
    <property type="evidence" value="ECO:0007669"/>
    <property type="project" value="UniProtKB-SubCell"/>
</dbReference>
<dbReference type="PANTHER" id="PTHR23517">
    <property type="entry name" value="RESISTANCE PROTEIN MDTM, PUTATIVE-RELATED-RELATED"/>
    <property type="match status" value="1"/>
</dbReference>
<evidence type="ECO:0000256" key="3">
    <source>
        <dbReference type="ARBA" id="ARBA00022475"/>
    </source>
</evidence>
<accession>A0AAW3DCG9</accession>
<feature type="transmembrane region" description="Helical" evidence="9">
    <location>
        <begin position="374"/>
        <end position="397"/>
    </location>
</feature>
<dbReference type="InterPro" id="IPR036259">
    <property type="entry name" value="MFS_trans_sf"/>
</dbReference>
<evidence type="ECO:0000256" key="5">
    <source>
        <dbReference type="ARBA" id="ARBA00022856"/>
    </source>
</evidence>
<feature type="transmembrane region" description="Helical" evidence="9">
    <location>
        <begin position="48"/>
        <end position="68"/>
    </location>
</feature>
<feature type="transmembrane region" description="Helical" evidence="9">
    <location>
        <begin position="141"/>
        <end position="162"/>
    </location>
</feature>